<dbReference type="GO" id="GO:0005886">
    <property type="term" value="C:plasma membrane"/>
    <property type="evidence" value="ECO:0007669"/>
    <property type="project" value="UniProtKB-SubCell"/>
</dbReference>
<dbReference type="InterPro" id="IPR002191">
    <property type="entry name" value="Bac_export_3"/>
</dbReference>
<keyword evidence="5 7" id="KW-1133">Transmembrane helix</keyword>
<dbReference type="PANTHER" id="PTHR34040">
    <property type="entry name" value="FLAGELLAR BIOSYNTHETIC PROTEIN FLIQ"/>
    <property type="match status" value="1"/>
</dbReference>
<dbReference type="EMBL" id="CP058214">
    <property type="protein sequence ID" value="QPC44324.1"/>
    <property type="molecule type" value="Genomic_DNA"/>
</dbReference>
<protein>
    <submittedName>
        <fullName evidence="8">Flagellar biosynthetic protein FliQ</fullName>
    </submittedName>
</protein>
<sequence length="87" mass="9530">MSGDEIMVMAHNTIVMVFYLSMPLIIAATAVGLIVALIQTLIQLQEQTLAFAAKLTAIVLMLSMSIGWMSSYLMTFFKEVMGKIIGL</sequence>
<keyword evidence="4 7" id="KW-0812">Transmembrane</keyword>
<keyword evidence="8" id="KW-0969">Cilium</keyword>
<dbReference type="Pfam" id="PF01313">
    <property type="entry name" value="Bac_export_3"/>
    <property type="match status" value="1"/>
</dbReference>
<evidence type="ECO:0000256" key="4">
    <source>
        <dbReference type="ARBA" id="ARBA00022692"/>
    </source>
</evidence>
<keyword evidence="3" id="KW-1003">Cell membrane</keyword>
<proteinExistence type="inferred from homology"/>
<dbReference type="KEGG" id="kmn:HW532_17440"/>
<keyword evidence="6 7" id="KW-0472">Membrane</keyword>
<dbReference type="PIRSF" id="PIRSF004669">
    <property type="entry name" value="FliQ"/>
    <property type="match status" value="1"/>
</dbReference>
<evidence type="ECO:0000313" key="9">
    <source>
        <dbReference type="Proteomes" id="UP000593594"/>
    </source>
</evidence>
<name>A0A7S8HDC6_9HYPH</name>
<comment type="subcellular location">
    <subcellularLocation>
        <location evidence="1">Cell membrane</location>
        <topology evidence="1">Multi-pass membrane protein</topology>
    </subcellularLocation>
</comment>
<evidence type="ECO:0000256" key="5">
    <source>
        <dbReference type="ARBA" id="ARBA00022989"/>
    </source>
</evidence>
<dbReference type="PANTHER" id="PTHR34040:SF7">
    <property type="entry name" value="SURFACE PRESENTATION OF ANTIGENS PROTEIN SPAQ"/>
    <property type="match status" value="1"/>
</dbReference>
<feature type="transmembrane region" description="Helical" evidence="7">
    <location>
        <begin position="49"/>
        <end position="69"/>
    </location>
</feature>
<evidence type="ECO:0000256" key="2">
    <source>
        <dbReference type="ARBA" id="ARBA00006156"/>
    </source>
</evidence>
<reference evidence="8 9" key="1">
    <citation type="submission" date="2020-06" db="EMBL/GenBank/DDBJ databases">
        <title>Genome sequence of 2 isolates from Red Sea Mangroves.</title>
        <authorList>
            <person name="Sefrji F."/>
            <person name="Michoud G."/>
            <person name="Merlino G."/>
            <person name="Daffonchio D."/>
        </authorList>
    </citation>
    <scope>NUCLEOTIDE SEQUENCE [LARGE SCALE GENOMIC DNA]</scope>
    <source>
        <strain evidence="8 9">R1DC25</strain>
    </source>
</reference>
<evidence type="ECO:0000256" key="1">
    <source>
        <dbReference type="ARBA" id="ARBA00004651"/>
    </source>
</evidence>
<keyword evidence="9" id="KW-1185">Reference proteome</keyword>
<keyword evidence="8" id="KW-0966">Cell projection</keyword>
<dbReference type="RefSeq" id="WP_213161691.1">
    <property type="nucleotide sequence ID" value="NZ_CP058214.1"/>
</dbReference>
<evidence type="ECO:0000256" key="7">
    <source>
        <dbReference type="SAM" id="Phobius"/>
    </source>
</evidence>
<organism evidence="8 9">
    <name type="scientific">Kaustia mangrovi</name>
    <dbReference type="NCBI Taxonomy" id="2593653"/>
    <lineage>
        <taxon>Bacteria</taxon>
        <taxon>Pseudomonadati</taxon>
        <taxon>Pseudomonadota</taxon>
        <taxon>Alphaproteobacteria</taxon>
        <taxon>Hyphomicrobiales</taxon>
        <taxon>Parvibaculaceae</taxon>
        <taxon>Kaustia</taxon>
    </lineage>
</organism>
<feature type="transmembrane region" description="Helical" evidence="7">
    <location>
        <begin position="16"/>
        <end position="37"/>
    </location>
</feature>
<keyword evidence="8" id="KW-0282">Flagellum</keyword>
<dbReference type="AlphaFoldDB" id="A0A7S8HDC6"/>
<evidence type="ECO:0000313" key="8">
    <source>
        <dbReference type="EMBL" id="QPC44324.1"/>
    </source>
</evidence>
<dbReference type="PRINTS" id="PR00952">
    <property type="entry name" value="TYPE3IMQPROT"/>
</dbReference>
<accession>A0A7S8HDC6</accession>
<evidence type="ECO:0000256" key="3">
    <source>
        <dbReference type="ARBA" id="ARBA00022475"/>
    </source>
</evidence>
<dbReference type="GO" id="GO:0009306">
    <property type="term" value="P:protein secretion"/>
    <property type="evidence" value="ECO:0007669"/>
    <property type="project" value="InterPro"/>
</dbReference>
<dbReference type="Proteomes" id="UP000593594">
    <property type="component" value="Chromosome"/>
</dbReference>
<comment type="similarity">
    <text evidence="2">Belongs to the FliQ/MopD/SpaQ family.</text>
</comment>
<gene>
    <name evidence="8" type="ORF">HW532_17440</name>
</gene>
<evidence type="ECO:0000256" key="6">
    <source>
        <dbReference type="ARBA" id="ARBA00023136"/>
    </source>
</evidence>